<accession>A0A5J4QY87</accession>
<comment type="caution">
    <text evidence="1">The sequence shown here is derived from an EMBL/GenBank/DDBJ whole genome shotgun (WGS) entry which is preliminary data.</text>
</comment>
<evidence type="ECO:0008006" key="2">
    <source>
        <dbReference type="Google" id="ProtNLM"/>
    </source>
</evidence>
<organism evidence="1">
    <name type="scientific">termite gut metagenome</name>
    <dbReference type="NCBI Taxonomy" id="433724"/>
    <lineage>
        <taxon>unclassified sequences</taxon>
        <taxon>metagenomes</taxon>
        <taxon>organismal metagenomes</taxon>
    </lineage>
</organism>
<dbReference type="AlphaFoldDB" id="A0A5J4QY87"/>
<gene>
    <name evidence="1" type="ORF">EZS27_024601</name>
</gene>
<feature type="non-terminal residue" evidence="1">
    <location>
        <position position="1"/>
    </location>
</feature>
<protein>
    <recommendedName>
        <fullName evidence="2">TonB-dependent receptor SusC</fullName>
    </recommendedName>
</protein>
<name>A0A5J4QY87_9ZZZZ</name>
<sequence length="51" mass="5586">LIGRTFVKNAKLYVKGENVLSIDDIKIMDPEVISTVYPTNMGITLGISVAF</sequence>
<reference evidence="1" key="1">
    <citation type="submission" date="2019-03" db="EMBL/GenBank/DDBJ databases">
        <title>Single cell metagenomics reveals metabolic interactions within the superorganism composed of flagellate Streblomastix strix and complex community of Bacteroidetes bacteria on its surface.</title>
        <authorList>
            <person name="Treitli S.C."/>
            <person name="Kolisko M."/>
            <person name="Husnik F."/>
            <person name="Keeling P."/>
            <person name="Hampl V."/>
        </authorList>
    </citation>
    <scope>NUCLEOTIDE SEQUENCE</scope>
    <source>
        <strain evidence="1">STM</strain>
    </source>
</reference>
<dbReference type="EMBL" id="SNRY01002197">
    <property type="protein sequence ID" value="KAA6326268.1"/>
    <property type="molecule type" value="Genomic_DNA"/>
</dbReference>
<proteinExistence type="predicted"/>
<evidence type="ECO:0000313" key="1">
    <source>
        <dbReference type="EMBL" id="KAA6326268.1"/>
    </source>
</evidence>